<feature type="domain" description="Glucose-methanol-choline oxidoreductase N-terminal" evidence="6">
    <location>
        <begin position="209"/>
        <end position="318"/>
    </location>
</feature>
<comment type="cofactor">
    <cofactor evidence="1">
        <name>FAD</name>
        <dbReference type="ChEBI" id="CHEBI:57692"/>
    </cofactor>
</comment>
<feature type="domain" description="Glucose-methanol-choline oxidoreductase C-terminal" evidence="8">
    <location>
        <begin position="432"/>
        <end position="529"/>
    </location>
</feature>
<dbReference type="SUPFAM" id="SSF51905">
    <property type="entry name" value="FAD/NAD(P)-binding domain"/>
    <property type="match status" value="1"/>
</dbReference>
<dbReference type="InterPro" id="IPR051473">
    <property type="entry name" value="P2Ox-like"/>
</dbReference>
<evidence type="ECO:0000259" key="8">
    <source>
        <dbReference type="Pfam" id="PF05199"/>
    </source>
</evidence>
<dbReference type="InterPro" id="IPR003953">
    <property type="entry name" value="FAD-dep_OxRdtase_2_FAD-bd"/>
</dbReference>
<dbReference type="Gene3D" id="3.50.50.60">
    <property type="entry name" value="FAD/NAD(P)-binding domain"/>
    <property type="match status" value="2"/>
</dbReference>
<evidence type="ECO:0000259" key="7">
    <source>
        <dbReference type="Pfam" id="PF00890"/>
    </source>
</evidence>
<evidence type="ECO:0000259" key="6">
    <source>
        <dbReference type="Pfam" id="PF00732"/>
    </source>
</evidence>
<organism evidence="9 10">
    <name type="scientific">Nitrosospira multiformis</name>
    <dbReference type="NCBI Taxonomy" id="1231"/>
    <lineage>
        <taxon>Bacteria</taxon>
        <taxon>Pseudomonadati</taxon>
        <taxon>Pseudomonadota</taxon>
        <taxon>Betaproteobacteria</taxon>
        <taxon>Nitrosomonadales</taxon>
        <taxon>Nitrosomonadaceae</taxon>
        <taxon>Nitrosospira</taxon>
    </lineage>
</organism>
<dbReference type="InterPro" id="IPR036188">
    <property type="entry name" value="FAD/NAD-bd_sf"/>
</dbReference>
<evidence type="ECO:0000256" key="5">
    <source>
        <dbReference type="ARBA" id="ARBA00023002"/>
    </source>
</evidence>
<proteinExistence type="inferred from homology"/>
<dbReference type="EMBL" id="FOCT01000002">
    <property type="protein sequence ID" value="SEN06881.1"/>
    <property type="molecule type" value="Genomic_DNA"/>
</dbReference>
<evidence type="ECO:0000256" key="4">
    <source>
        <dbReference type="ARBA" id="ARBA00022827"/>
    </source>
</evidence>
<dbReference type="GO" id="GO:0050660">
    <property type="term" value="F:flavin adenine dinucleotide binding"/>
    <property type="evidence" value="ECO:0007669"/>
    <property type="project" value="InterPro"/>
</dbReference>
<dbReference type="Pfam" id="PF00890">
    <property type="entry name" value="FAD_binding_2"/>
    <property type="match status" value="1"/>
</dbReference>
<protein>
    <submittedName>
        <fullName evidence="9">Choline dehydrogenase</fullName>
    </submittedName>
</protein>
<keyword evidence="3" id="KW-0285">Flavoprotein</keyword>
<keyword evidence="5" id="KW-0560">Oxidoreductase</keyword>
<dbReference type="InterPro" id="IPR007867">
    <property type="entry name" value="GMC_OxRtase_C"/>
</dbReference>
<dbReference type="Pfam" id="PF00732">
    <property type="entry name" value="GMC_oxred_N"/>
    <property type="match status" value="1"/>
</dbReference>
<evidence type="ECO:0000313" key="10">
    <source>
        <dbReference type="Proteomes" id="UP000183898"/>
    </source>
</evidence>
<dbReference type="PANTHER" id="PTHR42784">
    <property type="entry name" value="PYRANOSE 2-OXIDASE"/>
    <property type="match status" value="1"/>
</dbReference>
<dbReference type="PANTHER" id="PTHR42784:SF1">
    <property type="entry name" value="PYRANOSE 2-OXIDASE"/>
    <property type="match status" value="1"/>
</dbReference>
<dbReference type="GO" id="GO:0016614">
    <property type="term" value="F:oxidoreductase activity, acting on CH-OH group of donors"/>
    <property type="evidence" value="ECO:0007669"/>
    <property type="project" value="InterPro"/>
</dbReference>
<keyword evidence="4" id="KW-0274">FAD</keyword>
<dbReference type="InterPro" id="IPR000172">
    <property type="entry name" value="GMC_OxRdtase_N"/>
</dbReference>
<comment type="similarity">
    <text evidence="2">Belongs to the GMC oxidoreductase family.</text>
</comment>
<feature type="domain" description="FAD-dependent oxidoreductase 2 FAD-binding" evidence="7">
    <location>
        <begin position="10"/>
        <end position="47"/>
    </location>
</feature>
<evidence type="ECO:0000256" key="1">
    <source>
        <dbReference type="ARBA" id="ARBA00001974"/>
    </source>
</evidence>
<evidence type="ECO:0000313" key="9">
    <source>
        <dbReference type="EMBL" id="SEN06881.1"/>
    </source>
</evidence>
<dbReference type="Pfam" id="PF05199">
    <property type="entry name" value="GMC_oxred_C"/>
    <property type="match status" value="1"/>
</dbReference>
<dbReference type="Proteomes" id="UP000183898">
    <property type="component" value="Unassembled WGS sequence"/>
</dbReference>
<name>A0A1H8DHT1_9PROT</name>
<accession>A0A1H8DHT1</accession>
<gene>
    <name evidence="9" type="ORF">SAMN05216404_102275</name>
</gene>
<dbReference type="AlphaFoldDB" id="A0A1H8DHT1"/>
<sequence length="546" mass="61154">MHDFMTRDWDVVVVGTGMGGATLGYALAKAGKQVLFCEKGHSHLGASNSVRGNYAETFFDQISVPQLQHRNILSNAGRYQDQLEDQSKLQPYRFIPFIGSGTGGSTALYGMALERFFPSDFLPFYSHPTAPGTTLPREWPISYETLVPYYKAAEQLYRVHGSGDPMRGESKPEHFFRPPPLTPASQELWEFLEGKGLHPYRLPMACEYVPDCECCQGYLCAKNCKNDSARICLLPAISQYHAKLLDQCVVLKLEASRHEVNSLICSWRGEIVKLRARTIVLAAGALETPALLLRSSSSMWPQGLANDSGLVGKNLMRHNIDLYVVSPREVGLIDNRQKELAFNDLYYRDGKKLGSVQTFGRLPPGSLLAESMEEDIRNGKQRLAIPLFKLVKPMIKPFLNRLVSRNLVLATIMEDLPYEDNFVKPSLTLPNSLIINYRMRPYELERIATFRALMKDILKPYKVLRINQAENNERIAHVCGTCRFGTDPRESVLDSNNRAHGIANLYVIDSSFFPSSGGTNPGLTIAANALRVAEHLIGKNPSVKRK</sequence>
<evidence type="ECO:0000256" key="3">
    <source>
        <dbReference type="ARBA" id="ARBA00022630"/>
    </source>
</evidence>
<evidence type="ECO:0000256" key="2">
    <source>
        <dbReference type="ARBA" id="ARBA00010790"/>
    </source>
</evidence>
<reference evidence="9 10" key="1">
    <citation type="submission" date="2016-10" db="EMBL/GenBank/DDBJ databases">
        <authorList>
            <person name="de Groot N.N."/>
        </authorList>
    </citation>
    <scope>NUCLEOTIDE SEQUENCE [LARGE SCALE GENOMIC DNA]</scope>
    <source>
        <strain evidence="9 10">Nl18</strain>
    </source>
</reference>